<evidence type="ECO:0000256" key="2">
    <source>
        <dbReference type="PROSITE-ProRule" id="PRU00703"/>
    </source>
</evidence>
<evidence type="ECO:0000256" key="1">
    <source>
        <dbReference type="ARBA" id="ARBA00023122"/>
    </source>
</evidence>
<dbReference type="InterPro" id="IPR051257">
    <property type="entry name" value="Diverse_CBS-Domain"/>
</dbReference>
<dbReference type="PANTHER" id="PTHR43080:SF2">
    <property type="entry name" value="CBS DOMAIN-CONTAINING PROTEIN"/>
    <property type="match status" value="1"/>
</dbReference>
<dbReference type="RefSeq" id="WP_099999253.1">
    <property type="nucleotide sequence ID" value="NZ_CP017940.1"/>
</dbReference>
<dbReference type="SUPFAM" id="SSF54631">
    <property type="entry name" value="CBS-domain pair"/>
    <property type="match status" value="1"/>
</dbReference>
<dbReference type="PANTHER" id="PTHR43080">
    <property type="entry name" value="CBS DOMAIN-CONTAINING PROTEIN CBSX3, MITOCHONDRIAL"/>
    <property type="match status" value="1"/>
</dbReference>
<evidence type="ECO:0000313" key="5">
    <source>
        <dbReference type="Proteomes" id="UP000232163"/>
    </source>
</evidence>
<sequence>MTVKLILERKGYDVFSTNPETTLGDAITMLAKHKIGAIVICDQNKAIKGILSERDVVRALAADGSDVLWKPISEIMTIKVSVCSERHTVNQVMEMMTRGRFRHLPVEKDGRLHGIVSIGDVVKLRIEEVERESEEIRSYIATA</sequence>
<dbReference type="PROSITE" id="PS51371">
    <property type="entry name" value="CBS"/>
    <property type="match status" value="2"/>
</dbReference>
<dbReference type="KEGG" id="pht:BLM14_10045"/>
<dbReference type="OrthoDB" id="9807125at2"/>
<organism evidence="4 5">
    <name type="scientific">Phyllobacterium zundukense</name>
    <dbReference type="NCBI Taxonomy" id="1867719"/>
    <lineage>
        <taxon>Bacteria</taxon>
        <taxon>Pseudomonadati</taxon>
        <taxon>Pseudomonadota</taxon>
        <taxon>Alphaproteobacteria</taxon>
        <taxon>Hyphomicrobiales</taxon>
        <taxon>Phyllobacteriaceae</taxon>
        <taxon>Phyllobacterium</taxon>
    </lineage>
</organism>
<evidence type="ECO:0000259" key="3">
    <source>
        <dbReference type="PROSITE" id="PS51371"/>
    </source>
</evidence>
<gene>
    <name evidence="4" type="ORF">B5P45_02035</name>
</gene>
<reference evidence="4 5" key="1">
    <citation type="journal article" date="2017" name="Int J Environ Stud">
        <title>Does the Miocene-Pliocene relict legume Oxytropis triphylla form nitrogen-fixing nodules with a combination of bacterial strains?</title>
        <authorList>
            <person name="Safronova V."/>
            <person name="Belimov A."/>
            <person name="Sazanova A."/>
            <person name="Kuznetsova I."/>
            <person name="Popova J."/>
            <person name="Andronov E."/>
            <person name="Verkhozina A."/>
            <person name="Tikhonovich I."/>
        </authorList>
    </citation>
    <scope>NUCLEOTIDE SEQUENCE [LARGE SCALE GENOMIC DNA]</scope>
    <source>
        <strain evidence="4 5">Tri-38</strain>
    </source>
</reference>
<proteinExistence type="predicted"/>
<comment type="caution">
    <text evidence="4">The sequence shown here is derived from an EMBL/GenBank/DDBJ whole genome shotgun (WGS) entry which is preliminary data.</text>
</comment>
<name>A0A2N9W4D4_9HYPH</name>
<keyword evidence="1 2" id="KW-0129">CBS domain</keyword>
<dbReference type="InterPro" id="IPR046342">
    <property type="entry name" value="CBS_dom_sf"/>
</dbReference>
<feature type="domain" description="CBS" evidence="3">
    <location>
        <begin position="76"/>
        <end position="133"/>
    </location>
</feature>
<protein>
    <submittedName>
        <fullName evidence="4">Inosine-5-monophosphate dehydrogenase</fullName>
    </submittedName>
</protein>
<accession>A0A2N9W4D4</accession>
<dbReference type="InterPro" id="IPR044725">
    <property type="entry name" value="CBSX3_CBS_dom"/>
</dbReference>
<feature type="domain" description="CBS" evidence="3">
    <location>
        <begin position="7"/>
        <end position="67"/>
    </location>
</feature>
<keyword evidence="5" id="KW-1185">Reference proteome</keyword>
<dbReference type="AlphaFoldDB" id="A0A2N9W4D4"/>
<dbReference type="Pfam" id="PF00571">
    <property type="entry name" value="CBS"/>
    <property type="match status" value="2"/>
</dbReference>
<dbReference type="Proteomes" id="UP000232163">
    <property type="component" value="Unassembled WGS sequence"/>
</dbReference>
<evidence type="ECO:0000313" key="4">
    <source>
        <dbReference type="EMBL" id="PIO46602.1"/>
    </source>
</evidence>
<dbReference type="InterPro" id="IPR000644">
    <property type="entry name" value="CBS_dom"/>
</dbReference>
<dbReference type="CDD" id="cd04623">
    <property type="entry name" value="CBS_pair_bac_euk"/>
    <property type="match status" value="1"/>
</dbReference>
<dbReference type="SMART" id="SM00116">
    <property type="entry name" value="CBS"/>
    <property type="match status" value="2"/>
</dbReference>
<dbReference type="Gene3D" id="3.10.580.10">
    <property type="entry name" value="CBS-domain"/>
    <property type="match status" value="1"/>
</dbReference>
<dbReference type="EMBL" id="MZMT01000003">
    <property type="protein sequence ID" value="PIO46602.1"/>
    <property type="molecule type" value="Genomic_DNA"/>
</dbReference>